<sequence>MESEESGRSLWLRECKEETLEEIEGQVKGTIPLWMEGRVIRNGPGTLHVGKTQYHHLFDSLALLHQFNISSGKVFYSSRFLGSDAYQKNMAANRIVITEFGTTAYPDPCAKFFRRFKNTLTIPTTDKVMSDNCSINVCQVRDEMFALTESCYIRQIDPKTLKTIGGKKNLSNHIPVNMLTAHPHIDRDGTLYNIGSSFTNPNGTCYSIVKMPDGRLRDAKVVASIPSRRKLEPSFYHSFAMTENYWVFIEQPLVLHLSKIIEGSMINRCPAESIKWLKEEDAFFRIVERSSGRAIPVSYKSRGFCTFYHVNAWEEDGQILLDICGSMDGNPLDSLWVKNIEKSPDDPSRLSLSPSLLRFVLPVAGVKEARTGDNLVKYGCSKSTAIKQNDGSVLCSHEKLCTNFFNSPRINYKRNGKPYRYAYGVGGKEKKLMFEKLFKIDVKTGETTEFEERGYVAGEPIFVQDPDGTEEDDGVIISTLLKKGDPFFVALLILNARDMKELGRAEFKTKGEVTQSFHGQYIGARDAIHSY</sequence>
<feature type="binding site" evidence="4">
    <location>
        <position position="237"/>
    </location>
    <ligand>
        <name>Fe cation</name>
        <dbReference type="ChEBI" id="CHEBI:24875"/>
        <note>catalytic</note>
    </ligand>
</feature>
<reference evidence="5" key="1">
    <citation type="journal article" date="2020" name="Front. Physiol.">
        <title>Characterization and Function Analysis of the Beta-Carotene Oxygenase-like Genes in Carotenoids Metabolism of the Ridgetail White Prawn Exopalaemon carinicauda.</title>
        <authorList>
            <person name="Jin Y."/>
            <person name="Yu Y."/>
            <person name="Zhang C."/>
            <person name="Li S."/>
            <person name="Zhang X."/>
            <person name="Li F."/>
        </authorList>
    </citation>
    <scope>NUCLEOTIDE SEQUENCE</scope>
</reference>
<proteinExistence type="evidence at transcript level"/>
<dbReference type="EMBL" id="MN906765">
    <property type="protein sequence ID" value="QNU40513.1"/>
    <property type="molecule type" value="mRNA"/>
</dbReference>
<dbReference type="PANTHER" id="PTHR10543:SF132">
    <property type="entry name" value="BETA,BETA-CAROTENE 15,15'-DIOXYGENASE"/>
    <property type="match status" value="1"/>
</dbReference>
<dbReference type="GO" id="GO:0016121">
    <property type="term" value="P:carotene catabolic process"/>
    <property type="evidence" value="ECO:0007669"/>
    <property type="project" value="TreeGrafter"/>
</dbReference>
<dbReference type="InterPro" id="IPR004294">
    <property type="entry name" value="Carotenoid_Oase"/>
</dbReference>
<keyword evidence="3 4" id="KW-0408">Iron</keyword>
<dbReference type="GO" id="GO:0003834">
    <property type="term" value="F:beta-carotene 15,15'-dioxygenase activity"/>
    <property type="evidence" value="ECO:0007669"/>
    <property type="project" value="TreeGrafter"/>
</dbReference>
<organism evidence="5">
    <name type="scientific">Palaemon carinicauda</name>
    <name type="common">Ridgetail white prawn</name>
    <name type="synonym">Exopalaemon carinicauda</name>
    <dbReference type="NCBI Taxonomy" id="392227"/>
    <lineage>
        <taxon>Eukaryota</taxon>
        <taxon>Metazoa</taxon>
        <taxon>Ecdysozoa</taxon>
        <taxon>Arthropoda</taxon>
        <taxon>Crustacea</taxon>
        <taxon>Multicrustacea</taxon>
        <taxon>Malacostraca</taxon>
        <taxon>Eumalacostraca</taxon>
        <taxon>Eucarida</taxon>
        <taxon>Decapoda</taxon>
        <taxon>Pleocyemata</taxon>
        <taxon>Caridea</taxon>
        <taxon>Palaemonoidea</taxon>
        <taxon>Palaemonidae</taxon>
        <taxon>Palaemon</taxon>
    </lineage>
</organism>
<feature type="binding site" evidence="4">
    <location>
        <position position="182"/>
    </location>
    <ligand>
        <name>Fe cation</name>
        <dbReference type="ChEBI" id="CHEBI:24875"/>
        <note>catalytic</note>
    </ligand>
</feature>
<dbReference type="GO" id="GO:0010436">
    <property type="term" value="F:carotenoid dioxygenase activity"/>
    <property type="evidence" value="ECO:0007669"/>
    <property type="project" value="TreeGrafter"/>
</dbReference>
<feature type="binding site" evidence="4">
    <location>
        <position position="518"/>
    </location>
    <ligand>
        <name>Fe cation</name>
        <dbReference type="ChEBI" id="CHEBI:24875"/>
        <note>catalytic</note>
    </ligand>
</feature>
<evidence type="ECO:0000256" key="1">
    <source>
        <dbReference type="ARBA" id="ARBA00006787"/>
    </source>
</evidence>
<dbReference type="GO" id="GO:0042574">
    <property type="term" value="P:retinal metabolic process"/>
    <property type="evidence" value="ECO:0007669"/>
    <property type="project" value="TreeGrafter"/>
</dbReference>
<keyword evidence="2 4" id="KW-0479">Metal-binding</keyword>
<dbReference type="Pfam" id="PF03055">
    <property type="entry name" value="RPE65"/>
    <property type="match status" value="1"/>
</dbReference>
<dbReference type="PANTHER" id="PTHR10543">
    <property type="entry name" value="BETA-CAROTENE DIOXYGENASE"/>
    <property type="match status" value="1"/>
</dbReference>
<evidence type="ECO:0000256" key="4">
    <source>
        <dbReference type="PIRSR" id="PIRSR604294-1"/>
    </source>
</evidence>
<comment type="cofactor">
    <cofactor evidence="4">
        <name>Fe(2+)</name>
        <dbReference type="ChEBI" id="CHEBI:29033"/>
    </cofactor>
    <text evidence="4">Binds 1 Fe(2+) ion per subunit.</text>
</comment>
<name>A0A7L7S3L0_PALCI</name>
<evidence type="ECO:0000313" key="5">
    <source>
        <dbReference type="EMBL" id="QNU40513.1"/>
    </source>
</evidence>
<evidence type="ECO:0000256" key="2">
    <source>
        <dbReference type="ARBA" id="ARBA00022723"/>
    </source>
</evidence>
<accession>A0A7L7S3L0</accession>
<dbReference type="AlphaFoldDB" id="A0A7L7S3L0"/>
<dbReference type="GO" id="GO:0046872">
    <property type="term" value="F:metal ion binding"/>
    <property type="evidence" value="ECO:0007669"/>
    <property type="project" value="UniProtKB-KW"/>
</dbReference>
<evidence type="ECO:0000256" key="3">
    <source>
        <dbReference type="ARBA" id="ARBA00023004"/>
    </source>
</evidence>
<protein>
    <submittedName>
        <fullName evidence="5">EcBCO-like5</fullName>
    </submittedName>
</protein>
<comment type="similarity">
    <text evidence="1">Belongs to the carotenoid oxygenase family.</text>
</comment>